<sequence>MRARSVRLLEERTGKSLEWWNRRVAEQGRTDEARLREWLTGQGVTGYPQALLVMERFGYPDFFSVSGAELIDAQYRDRPHLRPILDALLDLLPSVGDAAVQARKTLVALMTPRRKFAVVKPTTRSRVDLGLRLARPVLGGRLLDPKVLRDDALTARVALTSAAEVDHEVAESLRRAFADNL</sequence>
<reference evidence="3" key="1">
    <citation type="journal article" date="2019" name="Int. J. Syst. Evol. Microbiol.">
        <title>The Global Catalogue of Microorganisms (GCM) 10K type strain sequencing project: providing services to taxonomists for standard genome sequencing and annotation.</title>
        <authorList>
            <consortium name="The Broad Institute Genomics Platform"/>
            <consortium name="The Broad Institute Genome Sequencing Center for Infectious Disease"/>
            <person name="Wu L."/>
            <person name="Ma J."/>
        </authorList>
    </citation>
    <scope>NUCLEOTIDE SEQUENCE [LARGE SCALE GENOMIC DNA]</scope>
    <source>
        <strain evidence="3">CGMCC 4.7382</strain>
    </source>
</reference>
<dbReference type="EMBL" id="JBHTBH010000007">
    <property type="protein sequence ID" value="MFC7329327.1"/>
    <property type="molecule type" value="Genomic_DNA"/>
</dbReference>
<name>A0ABW2KJL4_9ACTN</name>
<feature type="domain" description="DUF5655" evidence="1">
    <location>
        <begin position="71"/>
        <end position="178"/>
    </location>
</feature>
<comment type="caution">
    <text evidence="2">The sequence shown here is derived from an EMBL/GenBank/DDBJ whole genome shotgun (WGS) entry which is preliminary data.</text>
</comment>
<evidence type="ECO:0000259" key="1">
    <source>
        <dbReference type="Pfam" id="PF18899"/>
    </source>
</evidence>
<dbReference type="Pfam" id="PF18899">
    <property type="entry name" value="DUF5655"/>
    <property type="match status" value="1"/>
</dbReference>
<gene>
    <name evidence="2" type="ORF">ACFQRF_16445</name>
</gene>
<dbReference type="Proteomes" id="UP001596540">
    <property type="component" value="Unassembled WGS sequence"/>
</dbReference>
<organism evidence="2 3">
    <name type="scientific">Marinactinospora rubrisoli</name>
    <dbReference type="NCBI Taxonomy" id="2715399"/>
    <lineage>
        <taxon>Bacteria</taxon>
        <taxon>Bacillati</taxon>
        <taxon>Actinomycetota</taxon>
        <taxon>Actinomycetes</taxon>
        <taxon>Streptosporangiales</taxon>
        <taxon>Nocardiopsidaceae</taxon>
        <taxon>Marinactinospora</taxon>
    </lineage>
</organism>
<evidence type="ECO:0000313" key="2">
    <source>
        <dbReference type="EMBL" id="MFC7329327.1"/>
    </source>
</evidence>
<accession>A0ABW2KJL4</accession>
<proteinExistence type="predicted"/>
<evidence type="ECO:0000313" key="3">
    <source>
        <dbReference type="Proteomes" id="UP001596540"/>
    </source>
</evidence>
<dbReference type="RefSeq" id="WP_379871975.1">
    <property type="nucleotide sequence ID" value="NZ_JBHTBH010000007.1"/>
</dbReference>
<keyword evidence="3" id="KW-1185">Reference proteome</keyword>
<dbReference type="InterPro" id="IPR043714">
    <property type="entry name" value="DUF5655"/>
</dbReference>
<protein>
    <submittedName>
        <fullName evidence="2">DUF5655 domain-containing protein</fullName>
    </submittedName>
</protein>